<evidence type="ECO:0000313" key="2">
    <source>
        <dbReference type="Proteomes" id="UP000011115"/>
    </source>
</evidence>
<dbReference type="InParanoid" id="M1DN64"/>
<reference evidence="2" key="1">
    <citation type="journal article" date="2011" name="Nature">
        <title>Genome sequence and analysis of the tuber crop potato.</title>
        <authorList>
            <consortium name="The Potato Genome Sequencing Consortium"/>
        </authorList>
    </citation>
    <scope>NUCLEOTIDE SEQUENCE [LARGE SCALE GENOMIC DNA]</scope>
    <source>
        <strain evidence="2">cv. DM1-3 516 R44</strain>
    </source>
</reference>
<dbReference type="Proteomes" id="UP000011115">
    <property type="component" value="Unassembled WGS sequence"/>
</dbReference>
<accession>M1DN64</accession>
<reference evidence="1" key="2">
    <citation type="submission" date="2015-06" db="UniProtKB">
        <authorList>
            <consortium name="EnsemblPlants"/>
        </authorList>
    </citation>
    <scope>IDENTIFICATION</scope>
    <source>
        <strain evidence="1">DM1-3 516 R44</strain>
    </source>
</reference>
<sequence>MPLDISHMKSCKGFREFNRKTSMKTSSLDPLFLEGICDLDFFEEVVRLFYANICISNGSGELETLVLSNCIIVNDLLFDDVFGTKFSGVIPYMIGVWPDDFEMSLKGAKIAVDEHGAHLSYFGPLSLCFEHRILAHIIATIILPGKISK</sequence>
<dbReference type="HOGENOM" id="CLU_1752931_0_0_1"/>
<organism evidence="1 2">
    <name type="scientific">Solanum tuberosum</name>
    <name type="common">Potato</name>
    <dbReference type="NCBI Taxonomy" id="4113"/>
    <lineage>
        <taxon>Eukaryota</taxon>
        <taxon>Viridiplantae</taxon>
        <taxon>Streptophyta</taxon>
        <taxon>Embryophyta</taxon>
        <taxon>Tracheophyta</taxon>
        <taxon>Spermatophyta</taxon>
        <taxon>Magnoliopsida</taxon>
        <taxon>eudicotyledons</taxon>
        <taxon>Gunneridae</taxon>
        <taxon>Pentapetalae</taxon>
        <taxon>asterids</taxon>
        <taxon>lamiids</taxon>
        <taxon>Solanales</taxon>
        <taxon>Solanaceae</taxon>
        <taxon>Solanoideae</taxon>
        <taxon>Solaneae</taxon>
        <taxon>Solanum</taxon>
    </lineage>
</organism>
<dbReference type="EnsemblPlants" id="PGSC0003DMT400091683">
    <property type="protein sequence ID" value="PGSC0003DMT400091683"/>
    <property type="gene ID" value="PGSC0003DMG400041254"/>
</dbReference>
<proteinExistence type="predicted"/>
<dbReference type="Gramene" id="PGSC0003DMT400091683">
    <property type="protein sequence ID" value="PGSC0003DMT400091683"/>
    <property type="gene ID" value="PGSC0003DMG400041254"/>
</dbReference>
<evidence type="ECO:0000313" key="1">
    <source>
        <dbReference type="EnsemblPlants" id="PGSC0003DMT400091683"/>
    </source>
</evidence>
<protein>
    <submittedName>
        <fullName evidence="1">Uncharacterized protein</fullName>
    </submittedName>
</protein>
<name>M1DN64_SOLTU</name>
<dbReference type="AlphaFoldDB" id="M1DN64"/>
<dbReference type="PaxDb" id="4113-PGSC0003DMT400091683"/>
<keyword evidence="2" id="KW-1185">Reference proteome</keyword>